<geneLocation type="plasmid" evidence="2 3">
    <name>pHG1</name>
</geneLocation>
<keyword evidence="2" id="KW-0614">Plasmid</keyword>
<gene>
    <name evidence="2" type="ORF">ABY42_16710</name>
</gene>
<dbReference type="Gene3D" id="2.130.10.10">
    <property type="entry name" value="YVTN repeat-like/Quinoprotein amine dehydrogenase"/>
    <property type="match status" value="2"/>
</dbReference>
<protein>
    <submittedName>
        <fullName evidence="2">PQQ enzyme repeat domain protein</fullName>
    </submittedName>
</protein>
<dbReference type="InterPro" id="IPR006311">
    <property type="entry name" value="TAT_signal"/>
</dbReference>
<dbReference type="AlphaFoldDB" id="A0A0K1IYA0"/>
<evidence type="ECO:0000313" key="3">
    <source>
        <dbReference type="Proteomes" id="UP000066124"/>
    </source>
</evidence>
<dbReference type="InterPro" id="IPR018391">
    <property type="entry name" value="PQQ_b-propeller_rpt"/>
</dbReference>
<feature type="domain" description="Pyrrolo-quinoline quinone repeat" evidence="1">
    <location>
        <begin position="328"/>
        <end position="419"/>
    </location>
</feature>
<evidence type="ECO:0000259" key="1">
    <source>
        <dbReference type="Pfam" id="PF13360"/>
    </source>
</evidence>
<feature type="domain" description="Pyrrolo-quinoline quinone repeat" evidence="1">
    <location>
        <begin position="121"/>
        <end position="172"/>
    </location>
</feature>
<feature type="domain" description="Pyrrolo-quinoline quinone repeat" evidence="1">
    <location>
        <begin position="62"/>
        <end position="117"/>
    </location>
</feature>
<dbReference type="Gene3D" id="2.40.10.480">
    <property type="match status" value="1"/>
</dbReference>
<dbReference type="SUPFAM" id="SSF50998">
    <property type="entry name" value="Quinoprotein alcohol dehydrogenase-like"/>
    <property type="match status" value="2"/>
</dbReference>
<dbReference type="EMBL" id="CP011948">
    <property type="protein sequence ID" value="AKU09429.1"/>
    <property type="molecule type" value="Genomic_DNA"/>
</dbReference>
<dbReference type="Proteomes" id="UP000066124">
    <property type="component" value="Plasmid pHG1"/>
</dbReference>
<dbReference type="PANTHER" id="PTHR34512:SF30">
    <property type="entry name" value="OUTER MEMBRANE PROTEIN ASSEMBLY FACTOR BAMB"/>
    <property type="match status" value="1"/>
</dbReference>
<dbReference type="InterPro" id="IPR011047">
    <property type="entry name" value="Quinoprotein_ADH-like_sf"/>
</dbReference>
<dbReference type="PATRIC" id="fig|35746.4.peg.3633"/>
<dbReference type="RefSeq" id="WP_050460178.1">
    <property type="nucleotide sequence ID" value="NZ_CP011948.1"/>
</dbReference>
<sequence length="420" mass="45780">MKRTNRRRFLAAFSSSALTFAAGCQRPPVASTSQSHPVSEPVTSWPTFRGGRYNTGYIGDVSPLDSEPSVEWTFEADGAFWGSPIVADGTVYIGSADSSLYALDAETGEDRWSFEADHRIEGTPAYADGIVYIGSYDKHLYAIDAETGEERWSRAFDGLIRGSPTVWDGTVYTGVGCHNLACAWYAEEANVSESGWVYALDAETGETEWQYEVGDEVVSSPAVTDDRVYVGSSDEALYALSRSTGEVEWRYETRDMIWSSPAVAYGSVYFTDWNGNVHAADAATGEREWLADTAGRYISGSVAVGEEAVYVGHTPYNTLDDPTTNHAKVFRFDRESGTENWSFETPALEVGSSPVLTEDTLYVGTHRQSDGDGVGVHAITTDGQEEWFMEIDGRGVGSSPALVDGRLYFGGTDAKVYAVE</sequence>
<organism evidence="2 3">
    <name type="scientific">Haloferax gibbonsii</name>
    <dbReference type="NCBI Taxonomy" id="35746"/>
    <lineage>
        <taxon>Archaea</taxon>
        <taxon>Methanobacteriati</taxon>
        <taxon>Methanobacteriota</taxon>
        <taxon>Stenosarchaea group</taxon>
        <taxon>Halobacteria</taxon>
        <taxon>Halobacteriales</taxon>
        <taxon>Haloferacaceae</taxon>
        <taxon>Haloferax</taxon>
    </lineage>
</organism>
<reference evidence="3" key="1">
    <citation type="journal article" date="2015" name="J. Biotechnol.">
        <title>Complete genome sequence of Haloferax gibbonsii strain ARA6, a potential producer of polyhydroxyalkanoates and halocins isolated from Araruama, Rio de Janeiro, Brasil.</title>
        <authorList>
            <person name="Pinto L.H."/>
            <person name="D'Alincourt Carvalho-Assef A.P."/>
            <person name="Vieira R.P."/>
            <person name="Clementino M.M."/>
            <person name="Albano R.M."/>
        </authorList>
    </citation>
    <scope>NUCLEOTIDE SEQUENCE [LARGE SCALE GENOMIC DNA]</scope>
    <source>
        <strain evidence="3">ARA6</strain>
        <plasmid evidence="3">Plasmid pHG1</plasmid>
    </source>
</reference>
<dbReference type="InterPro" id="IPR002372">
    <property type="entry name" value="PQQ_rpt_dom"/>
</dbReference>
<feature type="domain" description="Pyrrolo-quinoline quinone repeat" evidence="1">
    <location>
        <begin position="194"/>
        <end position="312"/>
    </location>
</feature>
<dbReference type="GeneID" id="25247627"/>
<dbReference type="PROSITE" id="PS51257">
    <property type="entry name" value="PROKAR_LIPOPROTEIN"/>
    <property type="match status" value="1"/>
</dbReference>
<dbReference type="SMART" id="SM00564">
    <property type="entry name" value="PQQ"/>
    <property type="match status" value="7"/>
</dbReference>
<accession>A0A0K1IYA0</accession>
<dbReference type="KEGG" id="hgi:ABY42_16710"/>
<dbReference type="InterPro" id="IPR015943">
    <property type="entry name" value="WD40/YVTN_repeat-like_dom_sf"/>
</dbReference>
<dbReference type="PROSITE" id="PS51318">
    <property type="entry name" value="TAT"/>
    <property type="match status" value="1"/>
</dbReference>
<dbReference type="Pfam" id="PF13360">
    <property type="entry name" value="PQQ_2"/>
    <property type="match status" value="4"/>
</dbReference>
<evidence type="ECO:0000313" key="2">
    <source>
        <dbReference type="EMBL" id="AKU09429.1"/>
    </source>
</evidence>
<dbReference type="PANTHER" id="PTHR34512">
    <property type="entry name" value="CELL SURFACE PROTEIN"/>
    <property type="match status" value="1"/>
</dbReference>
<proteinExistence type="predicted"/>
<name>A0A0K1IYA0_HALGI</name>